<gene>
    <name evidence="3" type="primary">ssr2</name>
    <name evidence="3" type="ORF">PPL_08527</name>
</gene>
<keyword evidence="2" id="KW-0732">Signal</keyword>
<keyword evidence="1" id="KW-0812">Transmembrane</keyword>
<dbReference type="GO" id="GO:0005783">
    <property type="term" value="C:endoplasmic reticulum"/>
    <property type="evidence" value="ECO:0007669"/>
    <property type="project" value="TreeGrafter"/>
</dbReference>
<keyword evidence="4" id="KW-1185">Reference proteome</keyword>
<dbReference type="FunCoup" id="D3BIF7">
    <property type="interactions" value="249"/>
</dbReference>
<evidence type="ECO:0000256" key="2">
    <source>
        <dbReference type="SAM" id="SignalP"/>
    </source>
</evidence>
<organism evidence="3 4">
    <name type="scientific">Heterostelium pallidum (strain ATCC 26659 / Pp 5 / PN500)</name>
    <name type="common">Cellular slime mold</name>
    <name type="synonym">Polysphondylium pallidum</name>
    <dbReference type="NCBI Taxonomy" id="670386"/>
    <lineage>
        <taxon>Eukaryota</taxon>
        <taxon>Amoebozoa</taxon>
        <taxon>Evosea</taxon>
        <taxon>Eumycetozoa</taxon>
        <taxon>Dictyostelia</taxon>
        <taxon>Acytosteliales</taxon>
        <taxon>Acytosteliaceae</taxon>
        <taxon>Heterostelium</taxon>
    </lineage>
</organism>
<name>D3BIF7_HETP5</name>
<proteinExistence type="predicted"/>
<dbReference type="STRING" id="670386.D3BIF7"/>
<keyword evidence="1" id="KW-1133">Transmembrane helix</keyword>
<dbReference type="AlphaFoldDB" id="D3BIF7"/>
<dbReference type="Pfam" id="PF05753">
    <property type="entry name" value="TRAP_beta"/>
    <property type="match status" value="1"/>
</dbReference>
<protein>
    <submittedName>
        <fullName evidence="3">Translocon-associated protein subunit beta</fullName>
    </submittedName>
</protein>
<feature type="chain" id="PRO_5003042498" evidence="2">
    <location>
        <begin position="20"/>
        <end position="186"/>
    </location>
</feature>
<dbReference type="GeneID" id="31364006"/>
<dbReference type="PANTHER" id="PTHR12861">
    <property type="entry name" value="TRANSLOCON-ASSOCIATED PROTEIN, BETA SUBUNIT PRECURSOR TRAP-BETA SIGNAL SEQUENCE RECEPTOR BETA SUBUNIT"/>
    <property type="match status" value="1"/>
</dbReference>
<feature type="signal peptide" evidence="2">
    <location>
        <begin position="1"/>
        <end position="19"/>
    </location>
</feature>
<evidence type="ECO:0000313" key="3">
    <source>
        <dbReference type="EMBL" id="EFA79057.1"/>
    </source>
</evidence>
<accession>D3BIF7</accession>
<dbReference type="OMA" id="YGFFNYT"/>
<dbReference type="RefSeq" id="XP_020431180.1">
    <property type="nucleotide sequence ID" value="XM_020579341.1"/>
</dbReference>
<sequence length="186" mass="20302">MNCKLLVALVALYIAVCAASKAELLFQKKIVDGPVVGKELEISFVIYNVGEGPAYDLAFTDSDFTASGSTFEIVKGTTNGKWEVLEAGTNVSQTLTVVPSTQGIYPLTPTVLSYRKSQQDDTISYTAAASYSGMYVESVADYDKRTSLHLKEWGTFVLLCLGSVAFPISILTYYKMNYVDGIKKKN</sequence>
<comment type="caution">
    <text evidence="3">The sequence shown here is derived from an EMBL/GenBank/DDBJ whole genome shotgun (WGS) entry which is preliminary data.</text>
</comment>
<dbReference type="Proteomes" id="UP000001396">
    <property type="component" value="Unassembled WGS sequence"/>
</dbReference>
<feature type="transmembrane region" description="Helical" evidence="1">
    <location>
        <begin position="153"/>
        <end position="174"/>
    </location>
</feature>
<keyword evidence="1" id="KW-0472">Membrane</keyword>
<dbReference type="PANTHER" id="PTHR12861:SF3">
    <property type="entry name" value="TRANSLOCON-ASSOCIATED PROTEIN SUBUNIT BETA"/>
    <property type="match status" value="1"/>
</dbReference>
<dbReference type="EMBL" id="ADBJ01000037">
    <property type="protein sequence ID" value="EFA79057.1"/>
    <property type="molecule type" value="Genomic_DNA"/>
</dbReference>
<reference evidence="3 4" key="1">
    <citation type="journal article" date="2011" name="Genome Res.">
        <title>Phylogeny-wide analysis of social amoeba genomes highlights ancient origins for complex intercellular communication.</title>
        <authorList>
            <person name="Heidel A.J."/>
            <person name="Lawal H.M."/>
            <person name="Felder M."/>
            <person name="Schilde C."/>
            <person name="Helps N.R."/>
            <person name="Tunggal B."/>
            <person name="Rivero F."/>
            <person name="John U."/>
            <person name="Schleicher M."/>
            <person name="Eichinger L."/>
            <person name="Platzer M."/>
            <person name="Noegel A.A."/>
            <person name="Schaap P."/>
            <person name="Gloeckner G."/>
        </authorList>
    </citation>
    <scope>NUCLEOTIDE SEQUENCE [LARGE SCALE GENOMIC DNA]</scope>
    <source>
        <strain evidence="4">ATCC 26659 / Pp 5 / PN500</strain>
    </source>
</reference>
<evidence type="ECO:0000256" key="1">
    <source>
        <dbReference type="SAM" id="Phobius"/>
    </source>
</evidence>
<evidence type="ECO:0000313" key="4">
    <source>
        <dbReference type="Proteomes" id="UP000001396"/>
    </source>
</evidence>
<dbReference type="InParanoid" id="D3BIF7"/>